<dbReference type="InterPro" id="IPR010982">
    <property type="entry name" value="Lambda_DNA-bd_dom_sf"/>
</dbReference>
<dbReference type="SMART" id="SM00354">
    <property type="entry name" value="HTH_LACI"/>
    <property type="match status" value="1"/>
</dbReference>
<evidence type="ECO:0000256" key="1">
    <source>
        <dbReference type="ARBA" id="ARBA00023015"/>
    </source>
</evidence>
<keyword evidence="1" id="KW-0805">Transcription regulation</keyword>
<keyword evidence="2" id="KW-0238">DNA-binding</keyword>
<organism evidence="5 6">
    <name type="scientific">Reichenbachiella ulvae</name>
    <dbReference type="NCBI Taxonomy" id="2980104"/>
    <lineage>
        <taxon>Bacteria</taxon>
        <taxon>Pseudomonadati</taxon>
        <taxon>Bacteroidota</taxon>
        <taxon>Cytophagia</taxon>
        <taxon>Cytophagales</taxon>
        <taxon>Reichenbachiellaceae</taxon>
        <taxon>Reichenbachiella</taxon>
    </lineage>
</organism>
<evidence type="ECO:0000256" key="2">
    <source>
        <dbReference type="ARBA" id="ARBA00023125"/>
    </source>
</evidence>
<gene>
    <name evidence="5" type="ORF">N7U62_09225</name>
</gene>
<comment type="caution">
    <text evidence="5">The sequence shown here is derived from an EMBL/GenBank/DDBJ whole genome shotgun (WGS) entry which is preliminary data.</text>
</comment>
<dbReference type="Proteomes" id="UP001300692">
    <property type="component" value="Unassembled WGS sequence"/>
</dbReference>
<dbReference type="Gene3D" id="1.10.260.40">
    <property type="entry name" value="lambda repressor-like DNA-binding domains"/>
    <property type="match status" value="1"/>
</dbReference>
<dbReference type="PROSITE" id="PS50932">
    <property type="entry name" value="HTH_LACI_2"/>
    <property type="match status" value="1"/>
</dbReference>
<protein>
    <submittedName>
        <fullName evidence="5">LacI family transcriptional regulator</fullName>
    </submittedName>
</protein>
<dbReference type="InterPro" id="IPR028082">
    <property type="entry name" value="Peripla_BP_I"/>
</dbReference>
<reference evidence="5 6" key="1">
    <citation type="submission" date="2022-10" db="EMBL/GenBank/DDBJ databases">
        <title>Comparative genomics and taxonomic characterization of three novel marine species of genus Reichenbachiella exhibiting antioxidant and polysaccharide degradation activities.</title>
        <authorList>
            <person name="Muhammad N."/>
            <person name="Lee Y.-J."/>
            <person name="Ko J."/>
            <person name="Kim S.-G."/>
        </authorList>
    </citation>
    <scope>NUCLEOTIDE SEQUENCE [LARGE SCALE GENOMIC DNA]</scope>
    <source>
        <strain evidence="5 6">ABR2-5</strain>
    </source>
</reference>
<dbReference type="InterPro" id="IPR001761">
    <property type="entry name" value="Peripla_BP/Lac1_sug-bd_dom"/>
</dbReference>
<proteinExistence type="predicted"/>
<feature type="domain" description="HTH lacI-type" evidence="4">
    <location>
        <begin position="5"/>
        <end position="59"/>
    </location>
</feature>
<keyword evidence="6" id="KW-1185">Reference proteome</keyword>
<dbReference type="InterPro" id="IPR000843">
    <property type="entry name" value="HTH_LacI"/>
</dbReference>
<dbReference type="Pfam" id="PF00532">
    <property type="entry name" value="Peripla_BP_1"/>
    <property type="match status" value="1"/>
</dbReference>
<dbReference type="CDD" id="cd01392">
    <property type="entry name" value="HTH_LacI"/>
    <property type="match status" value="1"/>
</dbReference>
<dbReference type="CDD" id="cd06267">
    <property type="entry name" value="PBP1_LacI_sugar_binding-like"/>
    <property type="match status" value="1"/>
</dbReference>
<dbReference type="PANTHER" id="PTHR30146">
    <property type="entry name" value="LACI-RELATED TRANSCRIPTIONAL REPRESSOR"/>
    <property type="match status" value="1"/>
</dbReference>
<dbReference type="SUPFAM" id="SSF47413">
    <property type="entry name" value="lambda repressor-like DNA-binding domains"/>
    <property type="match status" value="1"/>
</dbReference>
<dbReference type="EMBL" id="JAOYOD010000001">
    <property type="protein sequence ID" value="MCV9386842.1"/>
    <property type="molecule type" value="Genomic_DNA"/>
</dbReference>
<evidence type="ECO:0000256" key="3">
    <source>
        <dbReference type="ARBA" id="ARBA00023163"/>
    </source>
</evidence>
<accession>A0ABT3CTB6</accession>
<dbReference type="Gene3D" id="3.40.50.2300">
    <property type="match status" value="2"/>
</dbReference>
<evidence type="ECO:0000259" key="4">
    <source>
        <dbReference type="PROSITE" id="PS50932"/>
    </source>
</evidence>
<dbReference type="SUPFAM" id="SSF53822">
    <property type="entry name" value="Periplasmic binding protein-like I"/>
    <property type="match status" value="1"/>
</dbReference>
<evidence type="ECO:0000313" key="5">
    <source>
        <dbReference type="EMBL" id="MCV9386842.1"/>
    </source>
</evidence>
<dbReference type="PANTHER" id="PTHR30146:SF109">
    <property type="entry name" value="HTH-TYPE TRANSCRIPTIONAL REGULATOR GALS"/>
    <property type="match status" value="1"/>
</dbReference>
<name>A0ABT3CTB6_9BACT</name>
<dbReference type="RefSeq" id="WP_264137675.1">
    <property type="nucleotide sequence ID" value="NZ_JAOYOD010000001.1"/>
</dbReference>
<keyword evidence="3" id="KW-0804">Transcription</keyword>
<sequence>MGKFVTIKELARELGLSHSTVSRALKNHPKISPNTREKVQELASARGYIHNPHAQNMGTSDFISLIVPDITVYFYGKIFETLQNELAASDYTLLLFNTQESETQEREAIDRCIQLRVAGVLAAISMQTEKADHFEKLLHYEIPLVFFDRVLNFLPVPKVIADDYRASYQATQHLIDQGRRHIAHITASIHLNNSNNRLYGYMDALKENGLKVNEELIYYYEMQPDSIEHFLDRALQKHPNLDGVTVFNDYVANAVVNALLKMGKKIPEEISVFGFSDEPIASRMSPQLSSVEQVAPRMASLALQKLLAIVKEEQALQSEKIVIHQELVIRETS</sequence>
<dbReference type="Pfam" id="PF00356">
    <property type="entry name" value="LacI"/>
    <property type="match status" value="1"/>
</dbReference>
<evidence type="ECO:0000313" key="6">
    <source>
        <dbReference type="Proteomes" id="UP001300692"/>
    </source>
</evidence>